<protein>
    <submittedName>
        <fullName evidence="2">Uncharacterized protein LOC107432992</fullName>
    </submittedName>
</protein>
<sequence length="288" mass="32898">FQCELKRMEMEEDTLYLQLHKLSAVKSEEALDQFVSTLWQTRKTGLRSFQDKSNLQSLLNLPSLSDLDPVLACVRSLIRKWVYENFTGDDLLKLFPPDLSLDVQSILLVLFQKYQGQWMEEISSEQRTLPSTYVSNQDKEGAPKSFTPFSSLNILAPLWPRQDDPIYRLNQNELGASTPIASDTNVSRLAPITQQHNVVPPENLRNLPRLKSMTWTMENGSSVQPNRLAVVSLKMQDYTKSTLGEIEVKFQLTKDTLEAMLRSMTYISEQLSGMASTSSEPMQKKQKQ</sequence>
<dbReference type="Proteomes" id="UP001652623">
    <property type="component" value="Chromosome 11"/>
</dbReference>
<keyword evidence="1" id="KW-1185">Reference proteome</keyword>
<dbReference type="InterPro" id="IPR037360">
    <property type="entry name" value="COMMD9"/>
</dbReference>
<dbReference type="PANTHER" id="PTHR15663">
    <property type="entry name" value="COMM DOMAIN-CONTAINING PROTEIN 9"/>
    <property type="match status" value="1"/>
</dbReference>
<reference evidence="2" key="1">
    <citation type="submission" date="2025-08" db="UniProtKB">
        <authorList>
            <consortium name="RefSeq"/>
        </authorList>
    </citation>
    <scope>IDENTIFICATION</scope>
    <source>
        <tissue evidence="2">Seedling</tissue>
    </source>
</reference>
<feature type="non-terminal residue" evidence="2">
    <location>
        <position position="1"/>
    </location>
</feature>
<dbReference type="GeneID" id="107432992"/>
<dbReference type="RefSeq" id="XP_015899711.3">
    <property type="nucleotide sequence ID" value="XM_016044225.4"/>
</dbReference>
<evidence type="ECO:0000313" key="2">
    <source>
        <dbReference type="RefSeq" id="XP_015899711.3"/>
    </source>
</evidence>
<name>A0A6P4ANG4_ZIZJJ</name>
<gene>
    <name evidence="2" type="primary">LOC107432992</name>
</gene>
<dbReference type="KEGG" id="zju:107432992"/>
<dbReference type="PANTHER" id="PTHR15663:SF6">
    <property type="entry name" value="COMM DOMAIN-CONTAINING PROTEIN-RELATED"/>
    <property type="match status" value="1"/>
</dbReference>
<accession>A0A6P4ANG4</accession>
<dbReference type="InParanoid" id="A0A6P4ANG4"/>
<dbReference type="AlphaFoldDB" id="A0A6P4ANG4"/>
<organism evidence="1 2">
    <name type="scientific">Ziziphus jujuba</name>
    <name type="common">Chinese jujube</name>
    <name type="synonym">Ziziphus sativa</name>
    <dbReference type="NCBI Taxonomy" id="326968"/>
    <lineage>
        <taxon>Eukaryota</taxon>
        <taxon>Viridiplantae</taxon>
        <taxon>Streptophyta</taxon>
        <taxon>Embryophyta</taxon>
        <taxon>Tracheophyta</taxon>
        <taxon>Spermatophyta</taxon>
        <taxon>Magnoliopsida</taxon>
        <taxon>eudicotyledons</taxon>
        <taxon>Gunneridae</taxon>
        <taxon>Pentapetalae</taxon>
        <taxon>rosids</taxon>
        <taxon>fabids</taxon>
        <taxon>Rosales</taxon>
        <taxon>Rhamnaceae</taxon>
        <taxon>Paliureae</taxon>
        <taxon>Ziziphus</taxon>
    </lineage>
</organism>
<proteinExistence type="predicted"/>
<evidence type="ECO:0000313" key="1">
    <source>
        <dbReference type="Proteomes" id="UP001652623"/>
    </source>
</evidence>